<dbReference type="Gene3D" id="3.20.20.140">
    <property type="entry name" value="Metal-dependent hydrolases"/>
    <property type="match status" value="1"/>
</dbReference>
<name>A0ABT1U6T0_9GAMM</name>
<evidence type="ECO:0000313" key="3">
    <source>
        <dbReference type="Proteomes" id="UP001524586"/>
    </source>
</evidence>
<dbReference type="PANTHER" id="PTHR42924:SF3">
    <property type="entry name" value="POLYMERASE_HISTIDINOL PHOSPHATASE N-TERMINAL DOMAIN-CONTAINING PROTEIN"/>
    <property type="match status" value="1"/>
</dbReference>
<feature type="domain" description="Polymerase/histidinol phosphatase N-terminal" evidence="1">
    <location>
        <begin position="5"/>
        <end position="70"/>
    </location>
</feature>
<dbReference type="SUPFAM" id="SSF89550">
    <property type="entry name" value="PHP domain-like"/>
    <property type="match status" value="1"/>
</dbReference>
<accession>A0ABT1U6T0</accession>
<comment type="caution">
    <text evidence="2">The sequence shown here is derived from an EMBL/GenBank/DDBJ whole genome shotgun (WGS) entry which is preliminary data.</text>
</comment>
<dbReference type="SMART" id="SM00481">
    <property type="entry name" value="POLIIIAc"/>
    <property type="match status" value="1"/>
</dbReference>
<dbReference type="Pfam" id="PF02811">
    <property type="entry name" value="PHP"/>
    <property type="match status" value="1"/>
</dbReference>
<gene>
    <name evidence="2" type="ORF">NP596_13945</name>
</gene>
<dbReference type="EMBL" id="JANIBK010000081">
    <property type="protein sequence ID" value="MCQ8129562.1"/>
    <property type="molecule type" value="Genomic_DNA"/>
</dbReference>
<dbReference type="Proteomes" id="UP001524586">
    <property type="component" value="Unassembled WGS sequence"/>
</dbReference>
<dbReference type="RefSeq" id="WP_256615997.1">
    <property type="nucleotide sequence ID" value="NZ_JANIBK010000081.1"/>
</dbReference>
<reference evidence="2 3" key="1">
    <citation type="submission" date="2022-07" db="EMBL/GenBank/DDBJ databases">
        <title>Methylomonas rivi sp. nov., Methylomonas rosea sp. nov., Methylomonas aureus sp. nov. and Methylomonas subterranea sp. nov., four novel methanotrophs isolated from a freshwater creek and the deep terrestrial subsurface.</title>
        <authorList>
            <person name="Abin C."/>
            <person name="Sankaranarayanan K."/>
            <person name="Garner C."/>
            <person name="Sindelar R."/>
            <person name="Kotary K."/>
            <person name="Garner R."/>
            <person name="Barclay S."/>
            <person name="Lawson P."/>
            <person name="Krumholz L."/>
        </authorList>
    </citation>
    <scope>NUCLEOTIDE SEQUENCE [LARGE SCALE GENOMIC DNA]</scope>
    <source>
        <strain evidence="2 3">WSC-6</strain>
    </source>
</reference>
<evidence type="ECO:0000259" key="1">
    <source>
        <dbReference type="SMART" id="SM00481"/>
    </source>
</evidence>
<organism evidence="2 3">
    <name type="scientific">Methylomonas rivi</name>
    <dbReference type="NCBI Taxonomy" id="2952226"/>
    <lineage>
        <taxon>Bacteria</taxon>
        <taxon>Pseudomonadati</taxon>
        <taxon>Pseudomonadota</taxon>
        <taxon>Gammaproteobacteria</taxon>
        <taxon>Methylococcales</taxon>
        <taxon>Methylococcaceae</taxon>
        <taxon>Methylomonas</taxon>
    </lineage>
</organism>
<dbReference type="PANTHER" id="PTHR42924">
    <property type="entry name" value="EXONUCLEASE"/>
    <property type="match status" value="1"/>
</dbReference>
<protein>
    <submittedName>
        <fullName evidence="2">PHP domain-containing protein</fullName>
    </submittedName>
</protein>
<proteinExistence type="predicted"/>
<dbReference type="InterPro" id="IPR004013">
    <property type="entry name" value="PHP_dom"/>
</dbReference>
<dbReference type="InterPro" id="IPR052018">
    <property type="entry name" value="PHP_domain"/>
</dbReference>
<dbReference type="Gene3D" id="1.10.150.650">
    <property type="match status" value="1"/>
</dbReference>
<dbReference type="InterPro" id="IPR003141">
    <property type="entry name" value="Pol/His_phosphatase_N"/>
</dbReference>
<evidence type="ECO:0000313" key="2">
    <source>
        <dbReference type="EMBL" id="MCQ8129562.1"/>
    </source>
</evidence>
<sequence>MQDNYDLHCHSTASDGALAPAEVVRRAHRQGVTALALTDHDTTAGLREAAQAAEDCGIRLIPGIELSALHAHQCLHIIGLNIDAEQPILIDGLAKQQSLREQRALKIAEKLQKKGIAGAHEAVTRAAGNGEITRSHFADFLVAQGYVATQQDAFDRYLSKGKPAFVPTQWAGLEEAVGWIRAAGGVAVLAHPLRYSLSFKWMDKALTAFKQFGGQGVEVVTGRASADDILLSLQLTRKHRLLASVGSDFHTPENQWVELGRLAPLPAGAEPVWSLFLPELPLVADIH</sequence>
<keyword evidence="3" id="KW-1185">Reference proteome</keyword>
<dbReference type="CDD" id="cd07438">
    <property type="entry name" value="PHP_HisPPase_AMP"/>
    <property type="match status" value="1"/>
</dbReference>
<dbReference type="InterPro" id="IPR016195">
    <property type="entry name" value="Pol/histidinol_Pase-like"/>
</dbReference>